<dbReference type="RefSeq" id="WP_273740576.1">
    <property type="nucleotide sequence ID" value="NZ_JAQIVI010000413.1"/>
</dbReference>
<feature type="region of interest" description="Disordered" evidence="1">
    <location>
        <begin position="1"/>
        <end position="23"/>
    </location>
</feature>
<evidence type="ECO:0000256" key="1">
    <source>
        <dbReference type="SAM" id="MobiDB-lite"/>
    </source>
</evidence>
<dbReference type="AlphaFoldDB" id="A0ABD5SXB1"/>
<sequence length="67" mass="7010">MNSVIVDSETDEWDTAADGSECTRADEKVDEGIAGIDTETATRCLKEMGDTTIPDIDGPTVSLSSGS</sequence>
<gene>
    <name evidence="2" type="ORF">ACFQE6_22775</name>
</gene>
<protein>
    <submittedName>
        <fullName evidence="2">Uncharacterized protein</fullName>
    </submittedName>
</protein>
<evidence type="ECO:0000313" key="2">
    <source>
        <dbReference type="EMBL" id="MFC6767710.1"/>
    </source>
</evidence>
<evidence type="ECO:0000313" key="3">
    <source>
        <dbReference type="Proteomes" id="UP001596383"/>
    </source>
</evidence>
<accession>A0ABD5SXB1</accession>
<name>A0ABD5SXB1_9EURY</name>
<proteinExistence type="predicted"/>
<reference evidence="2 3" key="1">
    <citation type="journal article" date="2019" name="Int. J. Syst. Evol. Microbiol.">
        <title>The Global Catalogue of Microorganisms (GCM) 10K type strain sequencing project: providing services to taxonomists for standard genome sequencing and annotation.</title>
        <authorList>
            <consortium name="The Broad Institute Genomics Platform"/>
            <consortium name="The Broad Institute Genome Sequencing Center for Infectious Disease"/>
            <person name="Wu L."/>
            <person name="Ma J."/>
        </authorList>
    </citation>
    <scope>NUCLEOTIDE SEQUENCE [LARGE SCALE GENOMIC DNA]</scope>
    <source>
        <strain evidence="2 3">LMG 29247</strain>
    </source>
</reference>
<comment type="caution">
    <text evidence="2">The sequence shown here is derived from an EMBL/GenBank/DDBJ whole genome shotgun (WGS) entry which is preliminary data.</text>
</comment>
<dbReference type="Proteomes" id="UP001596383">
    <property type="component" value="Unassembled WGS sequence"/>
</dbReference>
<dbReference type="EMBL" id="JBHSWV010000413">
    <property type="protein sequence ID" value="MFC6767710.1"/>
    <property type="molecule type" value="Genomic_DNA"/>
</dbReference>
<organism evidence="2 3">
    <name type="scientific">Natrinema soli</name>
    <dbReference type="NCBI Taxonomy" id="1930624"/>
    <lineage>
        <taxon>Archaea</taxon>
        <taxon>Methanobacteriati</taxon>
        <taxon>Methanobacteriota</taxon>
        <taxon>Stenosarchaea group</taxon>
        <taxon>Halobacteria</taxon>
        <taxon>Halobacteriales</taxon>
        <taxon>Natrialbaceae</taxon>
        <taxon>Natrinema</taxon>
    </lineage>
</organism>
<keyword evidence="3" id="KW-1185">Reference proteome</keyword>